<evidence type="ECO:0000313" key="1">
    <source>
        <dbReference type="EMBL" id="JAE32595.1"/>
    </source>
</evidence>
<proteinExistence type="predicted"/>
<organism evidence="1">
    <name type="scientific">Arundo donax</name>
    <name type="common">Giant reed</name>
    <name type="synonym">Donax arundinaceus</name>
    <dbReference type="NCBI Taxonomy" id="35708"/>
    <lineage>
        <taxon>Eukaryota</taxon>
        <taxon>Viridiplantae</taxon>
        <taxon>Streptophyta</taxon>
        <taxon>Embryophyta</taxon>
        <taxon>Tracheophyta</taxon>
        <taxon>Spermatophyta</taxon>
        <taxon>Magnoliopsida</taxon>
        <taxon>Liliopsida</taxon>
        <taxon>Poales</taxon>
        <taxon>Poaceae</taxon>
        <taxon>PACMAD clade</taxon>
        <taxon>Arundinoideae</taxon>
        <taxon>Arundineae</taxon>
        <taxon>Arundo</taxon>
    </lineage>
</organism>
<reference evidence="1" key="2">
    <citation type="journal article" date="2015" name="Data Brief">
        <title>Shoot transcriptome of the giant reed, Arundo donax.</title>
        <authorList>
            <person name="Barrero R.A."/>
            <person name="Guerrero F.D."/>
            <person name="Moolhuijzen P."/>
            <person name="Goolsby J.A."/>
            <person name="Tidwell J."/>
            <person name="Bellgard S.E."/>
            <person name="Bellgard M.I."/>
        </authorList>
    </citation>
    <scope>NUCLEOTIDE SEQUENCE</scope>
    <source>
        <tissue evidence="1">Shoot tissue taken approximately 20 cm above the soil surface</tissue>
    </source>
</reference>
<reference evidence="1" key="1">
    <citation type="submission" date="2014-09" db="EMBL/GenBank/DDBJ databases">
        <authorList>
            <person name="Magalhaes I.L.F."/>
            <person name="Oliveira U."/>
            <person name="Santos F.R."/>
            <person name="Vidigal T.H.D.A."/>
            <person name="Brescovit A.D."/>
            <person name="Santos A.J."/>
        </authorList>
    </citation>
    <scope>NUCLEOTIDE SEQUENCE</scope>
    <source>
        <tissue evidence="1">Shoot tissue taken approximately 20 cm above the soil surface</tissue>
    </source>
</reference>
<sequence>MKSRPWLKVGNHSFKVGQPLQRTRKSNRSVVLTIKSSLETPSRLGGWVLGLVAR</sequence>
<dbReference type="AlphaFoldDB" id="A0A0A9H603"/>
<accession>A0A0A9H603</accession>
<protein>
    <submittedName>
        <fullName evidence="1">Uncharacterized protein</fullName>
    </submittedName>
</protein>
<name>A0A0A9H603_ARUDO</name>
<dbReference type="EMBL" id="GBRH01165301">
    <property type="protein sequence ID" value="JAE32595.1"/>
    <property type="molecule type" value="Transcribed_RNA"/>
</dbReference>